<feature type="transmembrane region" description="Helical" evidence="1">
    <location>
        <begin position="126"/>
        <end position="159"/>
    </location>
</feature>
<keyword evidence="3" id="KW-1185">Reference proteome</keyword>
<evidence type="ECO:0000313" key="3">
    <source>
        <dbReference type="Proteomes" id="UP000250235"/>
    </source>
</evidence>
<dbReference type="OrthoDB" id="687732at2759"/>
<keyword evidence="1" id="KW-1133">Transmembrane helix</keyword>
<dbReference type="AlphaFoldDB" id="A0A2Z7APE3"/>
<feature type="transmembrane region" description="Helical" evidence="1">
    <location>
        <begin position="60"/>
        <end position="78"/>
    </location>
</feature>
<dbReference type="EMBL" id="KV013932">
    <property type="protein sequence ID" value="KZV23296.1"/>
    <property type="molecule type" value="Genomic_DNA"/>
</dbReference>
<reference evidence="2 3" key="1">
    <citation type="journal article" date="2015" name="Proc. Natl. Acad. Sci. U.S.A.">
        <title>The resurrection genome of Boea hygrometrica: A blueprint for survival of dehydration.</title>
        <authorList>
            <person name="Xiao L."/>
            <person name="Yang G."/>
            <person name="Zhang L."/>
            <person name="Yang X."/>
            <person name="Zhao S."/>
            <person name="Ji Z."/>
            <person name="Zhou Q."/>
            <person name="Hu M."/>
            <person name="Wang Y."/>
            <person name="Chen M."/>
            <person name="Xu Y."/>
            <person name="Jin H."/>
            <person name="Xiao X."/>
            <person name="Hu G."/>
            <person name="Bao F."/>
            <person name="Hu Y."/>
            <person name="Wan P."/>
            <person name="Li L."/>
            <person name="Deng X."/>
            <person name="Kuang T."/>
            <person name="Xiang C."/>
            <person name="Zhu J.K."/>
            <person name="Oliver M.J."/>
            <person name="He Y."/>
        </authorList>
    </citation>
    <scope>NUCLEOTIDE SEQUENCE [LARGE SCALE GENOMIC DNA]</scope>
    <source>
        <strain evidence="3">cv. XS01</strain>
    </source>
</reference>
<proteinExistence type="predicted"/>
<gene>
    <name evidence="2" type="ORF">F511_02197</name>
</gene>
<name>A0A2Z7APE3_9LAMI</name>
<feature type="transmembrane region" description="Helical" evidence="1">
    <location>
        <begin position="267"/>
        <end position="288"/>
    </location>
</feature>
<organism evidence="2 3">
    <name type="scientific">Dorcoceras hygrometricum</name>
    <dbReference type="NCBI Taxonomy" id="472368"/>
    <lineage>
        <taxon>Eukaryota</taxon>
        <taxon>Viridiplantae</taxon>
        <taxon>Streptophyta</taxon>
        <taxon>Embryophyta</taxon>
        <taxon>Tracheophyta</taxon>
        <taxon>Spermatophyta</taxon>
        <taxon>Magnoliopsida</taxon>
        <taxon>eudicotyledons</taxon>
        <taxon>Gunneridae</taxon>
        <taxon>Pentapetalae</taxon>
        <taxon>asterids</taxon>
        <taxon>lamiids</taxon>
        <taxon>Lamiales</taxon>
        <taxon>Gesneriaceae</taxon>
        <taxon>Didymocarpoideae</taxon>
        <taxon>Trichosporeae</taxon>
        <taxon>Loxocarpinae</taxon>
        <taxon>Dorcoceras</taxon>
    </lineage>
</organism>
<keyword evidence="1" id="KW-0812">Transmembrane</keyword>
<dbReference type="PANTHER" id="PTHR33133">
    <property type="entry name" value="OS08G0107100 PROTEIN-RELATED"/>
    <property type="match status" value="1"/>
</dbReference>
<feature type="transmembrane region" description="Helical" evidence="1">
    <location>
        <begin position="223"/>
        <end position="247"/>
    </location>
</feature>
<keyword evidence="1" id="KW-0472">Membrane</keyword>
<accession>A0A2Z7APE3</accession>
<feature type="transmembrane region" description="Helical" evidence="1">
    <location>
        <begin position="171"/>
        <end position="202"/>
    </location>
</feature>
<evidence type="ECO:0000313" key="2">
    <source>
        <dbReference type="EMBL" id="KZV23296.1"/>
    </source>
</evidence>
<dbReference type="Proteomes" id="UP000250235">
    <property type="component" value="Unassembled WGS sequence"/>
</dbReference>
<protein>
    <submittedName>
        <fullName evidence="2">Uncharacterized protein</fullName>
    </submittedName>
</protein>
<dbReference type="PANTHER" id="PTHR33133:SF3">
    <property type="entry name" value="TRANSMEMBRANE PROTEIN"/>
    <property type="match status" value="1"/>
</dbReference>
<sequence>MEKTVAIIRRSIFTFLKNYEYFTSTPSLLALPFAVSCLVSQLIVPTSPLFAIIHLRLRSLFLAAGLPPSAELFAILNLKLSQTIVNFLFSLPFTISLLLLAKASVIQAVEHKKPDPNHVFSSWIQLLSPLLITQFCNSLLILSANATCFCLIVISFNFFDILGALSAPGSSLLLSAIGAIICSIILANAYVICNLALVLSGYEKAGGFISILKTYVLIQDRTTTALSLALPFNMALAGIEALFQYRFARAYNRALPVNSTMVLEGLLIAYLYAMVLVLDTIAGCIFFTSCRTTEPQIHQVDKYFHGIEIQDKDCKFLAKGI</sequence>
<feature type="transmembrane region" description="Helical" evidence="1">
    <location>
        <begin position="29"/>
        <end position="53"/>
    </location>
</feature>
<feature type="transmembrane region" description="Helical" evidence="1">
    <location>
        <begin position="84"/>
        <end position="105"/>
    </location>
</feature>
<evidence type="ECO:0000256" key="1">
    <source>
        <dbReference type="SAM" id="Phobius"/>
    </source>
</evidence>